<dbReference type="STRING" id="471856.Jden_0233"/>
<dbReference type="OrthoDB" id="9810372at2"/>
<dbReference type="SUPFAM" id="SSF46785">
    <property type="entry name" value="Winged helix' DNA-binding domain"/>
    <property type="match status" value="1"/>
</dbReference>
<organism evidence="4 5">
    <name type="scientific">Jonesia denitrificans (strain ATCC 14870 / DSM 20603 / BCRC 15368 / CIP 55.134 / JCM 11481 / NBRC 15587 / NCTC 10816 / Prevot 55134)</name>
    <name type="common">Listeria denitrificans</name>
    <dbReference type="NCBI Taxonomy" id="471856"/>
    <lineage>
        <taxon>Bacteria</taxon>
        <taxon>Bacillati</taxon>
        <taxon>Actinomycetota</taxon>
        <taxon>Actinomycetes</taxon>
        <taxon>Micrococcales</taxon>
        <taxon>Jonesiaceae</taxon>
        <taxon>Jonesia</taxon>
    </lineage>
</organism>
<dbReference type="Pfam" id="PF12802">
    <property type="entry name" value="MarR_2"/>
    <property type="match status" value="1"/>
</dbReference>
<accession>C7QYR0</accession>
<dbReference type="InterPro" id="IPR049874">
    <property type="entry name" value="ROK_cs"/>
</dbReference>
<dbReference type="Pfam" id="PF00480">
    <property type="entry name" value="ROK"/>
    <property type="match status" value="1"/>
</dbReference>
<gene>
    <name evidence="4" type="ordered locus">Jden_0233</name>
</gene>
<dbReference type="InterPro" id="IPR036388">
    <property type="entry name" value="WH-like_DNA-bd_sf"/>
</dbReference>
<dbReference type="InterPro" id="IPR000600">
    <property type="entry name" value="ROK"/>
</dbReference>
<proteinExistence type="inferred from homology"/>
<dbReference type="Gene3D" id="3.30.420.40">
    <property type="match status" value="2"/>
</dbReference>
<sequence>MASPTRSTARRAPQVRSGAESAKVLPADVRHLHRTLLLSHLYKSEPKSRADLARATGLTRVTVSDVVADLLDRKLVEEVGTRPGTRVGKPATLVTVDYTSHALVCLDLSRETEFRGAITSLDGDILYRDAIELGDDRGDTAVTKVTQLAHRLIDNATVPVLGIGVGTPGIVSAEGTVRNAPNLGWRDLELARHLHDELHLPTYVANDADTAVLAESTFGAGDANGLMLVQIGLGVGAGILCDSHLLRGPEGTAGEIGHVRVSDEHIVCSCGRTGCLETYLAAPRLRERLAGLTPDRATHELERAGQQLGQVIAPVAQTLGVFDVALLGPEDLLTEPFLRATQEAVNATTSHFLDRNVTTRLSALGSDGVLHGAAAHVLAGELGLS</sequence>
<dbReference type="eggNOG" id="COG0664">
    <property type="taxonomic scope" value="Bacteria"/>
</dbReference>
<comment type="similarity">
    <text evidence="1">Belongs to the ROK (NagC/XylR) family.</text>
</comment>
<dbReference type="Proteomes" id="UP000000628">
    <property type="component" value="Chromosome"/>
</dbReference>
<evidence type="ECO:0000313" key="4">
    <source>
        <dbReference type="EMBL" id="ACV07907.1"/>
    </source>
</evidence>
<name>C7QYR0_JONDD</name>
<feature type="domain" description="HTH marR-type" evidence="3">
    <location>
        <begin position="36"/>
        <end position="80"/>
    </location>
</feature>
<dbReference type="InterPro" id="IPR043129">
    <property type="entry name" value="ATPase_NBD"/>
</dbReference>
<protein>
    <submittedName>
        <fullName evidence="4">ROK family protein</fullName>
    </submittedName>
</protein>
<dbReference type="Gene3D" id="1.10.10.10">
    <property type="entry name" value="Winged helix-like DNA-binding domain superfamily/Winged helix DNA-binding domain"/>
    <property type="match status" value="1"/>
</dbReference>
<evidence type="ECO:0000313" key="5">
    <source>
        <dbReference type="Proteomes" id="UP000000628"/>
    </source>
</evidence>
<feature type="region of interest" description="Disordered" evidence="2">
    <location>
        <begin position="1"/>
        <end position="20"/>
    </location>
</feature>
<dbReference type="InterPro" id="IPR036390">
    <property type="entry name" value="WH_DNA-bd_sf"/>
</dbReference>
<dbReference type="PROSITE" id="PS01125">
    <property type="entry name" value="ROK"/>
    <property type="match status" value="1"/>
</dbReference>
<dbReference type="PANTHER" id="PTHR18964">
    <property type="entry name" value="ROK (REPRESSOR, ORF, KINASE) FAMILY"/>
    <property type="match status" value="1"/>
</dbReference>
<dbReference type="InterPro" id="IPR000835">
    <property type="entry name" value="HTH_MarR-typ"/>
</dbReference>
<dbReference type="GO" id="GO:0003700">
    <property type="term" value="F:DNA-binding transcription factor activity"/>
    <property type="evidence" value="ECO:0007669"/>
    <property type="project" value="InterPro"/>
</dbReference>
<dbReference type="eggNOG" id="COG1940">
    <property type="taxonomic scope" value="Bacteria"/>
</dbReference>
<dbReference type="AlphaFoldDB" id="C7QYR0"/>
<dbReference type="EMBL" id="CP001706">
    <property type="protein sequence ID" value="ACV07907.1"/>
    <property type="molecule type" value="Genomic_DNA"/>
</dbReference>
<dbReference type="KEGG" id="jde:Jden_0233"/>
<dbReference type="RefSeq" id="WP_015770536.1">
    <property type="nucleotide sequence ID" value="NC_013174.1"/>
</dbReference>
<keyword evidence="5" id="KW-1185">Reference proteome</keyword>
<dbReference type="HOGENOM" id="CLU_036604_13_3_11"/>
<evidence type="ECO:0000256" key="1">
    <source>
        <dbReference type="ARBA" id="ARBA00006479"/>
    </source>
</evidence>
<dbReference type="SUPFAM" id="SSF53067">
    <property type="entry name" value="Actin-like ATPase domain"/>
    <property type="match status" value="1"/>
</dbReference>
<evidence type="ECO:0000256" key="2">
    <source>
        <dbReference type="SAM" id="MobiDB-lite"/>
    </source>
</evidence>
<evidence type="ECO:0000259" key="3">
    <source>
        <dbReference type="Pfam" id="PF12802"/>
    </source>
</evidence>
<reference evidence="4 5" key="1">
    <citation type="journal article" date="2009" name="Stand. Genomic Sci.">
        <title>Complete genome sequence of Jonesia denitrificans type strain (Prevot 55134).</title>
        <authorList>
            <person name="Pukall R."/>
            <person name="Gehrich-Schroter G."/>
            <person name="Lapidus A."/>
            <person name="Nolan M."/>
            <person name="Glavina Del Rio T."/>
            <person name="Lucas S."/>
            <person name="Chen F."/>
            <person name="Tice H."/>
            <person name="Pitluck S."/>
            <person name="Cheng J.F."/>
            <person name="Copeland A."/>
            <person name="Saunders E."/>
            <person name="Brettin T."/>
            <person name="Detter J.C."/>
            <person name="Bruce D."/>
            <person name="Goodwin L."/>
            <person name="Pati A."/>
            <person name="Ivanova N."/>
            <person name="Mavromatis K."/>
            <person name="Ovchinnikova G."/>
            <person name="Chen A."/>
            <person name="Palaniappan K."/>
            <person name="Land M."/>
            <person name="Hauser L."/>
            <person name="Chang Y.J."/>
            <person name="Jeffries C.D."/>
            <person name="Chain P."/>
            <person name="Goker M."/>
            <person name="Bristow J."/>
            <person name="Eisen J.A."/>
            <person name="Markowitz V."/>
            <person name="Hugenholtz P."/>
            <person name="Kyrpides N.C."/>
            <person name="Klenk H.P."/>
            <person name="Han C."/>
        </authorList>
    </citation>
    <scope>NUCLEOTIDE SEQUENCE [LARGE SCALE GENOMIC DNA]</scope>
    <source>
        <strain evidence="5">ATCC 14870 / DSM 20603 / BCRC 15368 / CIP 55.134 / JCM 11481 / NBRC 15587 / NCTC 10816 / Prevot 55134</strain>
    </source>
</reference>
<dbReference type="PANTHER" id="PTHR18964:SF149">
    <property type="entry name" value="BIFUNCTIONAL UDP-N-ACETYLGLUCOSAMINE 2-EPIMERASE_N-ACETYLMANNOSAMINE KINASE"/>
    <property type="match status" value="1"/>
</dbReference>